<evidence type="ECO:0000256" key="1">
    <source>
        <dbReference type="ARBA" id="ARBA00022475"/>
    </source>
</evidence>
<dbReference type="Pfam" id="PF03033">
    <property type="entry name" value="Glyco_transf_28"/>
    <property type="match status" value="1"/>
</dbReference>
<keyword evidence="5 10" id="KW-0133">Cell shape</keyword>
<keyword evidence="6 10" id="KW-0573">Peptidoglycan synthesis</keyword>
<protein>
    <recommendedName>
        <fullName evidence="10">UDP-N-acetylglucosamine--N-acetylmuramyl-(pentapeptide) pyrophosphoryl-undecaprenol N-acetylglucosamine transferase</fullName>
        <ecNumber evidence="10">2.4.1.227</ecNumber>
    </recommendedName>
    <alternativeName>
        <fullName evidence="10">Undecaprenyl-PP-MurNAc-pentapeptide-UDPGlcNAc GlcNAc transferase</fullName>
    </alternativeName>
</protein>
<dbReference type="AlphaFoldDB" id="A0A6P1MA74"/>
<dbReference type="GO" id="GO:0008360">
    <property type="term" value="P:regulation of cell shape"/>
    <property type="evidence" value="ECO:0007669"/>
    <property type="project" value="UniProtKB-KW"/>
</dbReference>
<evidence type="ECO:0000256" key="9">
    <source>
        <dbReference type="ARBA" id="ARBA00023316"/>
    </source>
</evidence>
<feature type="binding site" evidence="10">
    <location>
        <position position="190"/>
    </location>
    <ligand>
        <name>UDP-N-acetyl-alpha-D-glucosamine</name>
        <dbReference type="ChEBI" id="CHEBI:57705"/>
    </ligand>
</feature>
<evidence type="ECO:0000256" key="4">
    <source>
        <dbReference type="ARBA" id="ARBA00022679"/>
    </source>
</evidence>
<dbReference type="PANTHER" id="PTHR21015">
    <property type="entry name" value="UDP-N-ACETYLGLUCOSAMINE--N-ACETYLMURAMYL-(PENTAPEPTIDE) PYROPHOSPHORYL-UNDECAPRENOL N-ACETYLGLUCOSAMINE TRANSFERASE 1"/>
    <property type="match status" value="1"/>
</dbReference>
<reference evidence="13 14" key="1">
    <citation type="submission" date="2020-01" db="EMBL/GenBank/DDBJ databases">
        <title>Ponticoccus aerotolerans gen. nov., sp. nov., an anaerobic bacterium and proposal of Ponticoccusceae fam. nov., Ponticoccusles ord. nov. and Ponticoccuse classis nov. in the phylum Kiritimatiellaeota.</title>
        <authorList>
            <person name="Zhou L.Y."/>
            <person name="Du Z.J."/>
        </authorList>
    </citation>
    <scope>NUCLEOTIDE SEQUENCE [LARGE SCALE GENOMIC DNA]</scope>
    <source>
        <strain evidence="13 14">S-5007</strain>
    </source>
</reference>
<keyword evidence="1 10" id="KW-1003">Cell membrane</keyword>
<dbReference type="EC" id="2.4.1.227" evidence="10"/>
<feature type="binding site" evidence="10">
    <location>
        <position position="291"/>
    </location>
    <ligand>
        <name>UDP-N-acetyl-alpha-D-glucosamine</name>
        <dbReference type="ChEBI" id="CHEBI:57705"/>
    </ligand>
</feature>
<dbReference type="GO" id="GO:0009252">
    <property type="term" value="P:peptidoglycan biosynthetic process"/>
    <property type="evidence" value="ECO:0007669"/>
    <property type="project" value="UniProtKB-UniRule"/>
</dbReference>
<dbReference type="Pfam" id="PF04101">
    <property type="entry name" value="Glyco_tran_28_C"/>
    <property type="match status" value="1"/>
</dbReference>
<evidence type="ECO:0000256" key="5">
    <source>
        <dbReference type="ARBA" id="ARBA00022960"/>
    </source>
</evidence>
<gene>
    <name evidence="10" type="primary">murG</name>
    <name evidence="13" type="ORF">GT409_15210</name>
</gene>
<feature type="domain" description="Glycosyl transferase family 28 C-terminal" evidence="12">
    <location>
        <begin position="184"/>
        <end position="343"/>
    </location>
</feature>
<keyword evidence="8 10" id="KW-0131">Cell cycle</keyword>
<dbReference type="CDD" id="cd03785">
    <property type="entry name" value="GT28_MurG"/>
    <property type="match status" value="1"/>
</dbReference>
<dbReference type="Proteomes" id="UP000464954">
    <property type="component" value="Chromosome"/>
</dbReference>
<keyword evidence="4 10" id="KW-0808">Transferase</keyword>
<evidence type="ECO:0000259" key="12">
    <source>
        <dbReference type="Pfam" id="PF04101"/>
    </source>
</evidence>
<dbReference type="InterPro" id="IPR007235">
    <property type="entry name" value="Glyco_trans_28_C"/>
</dbReference>
<evidence type="ECO:0000256" key="6">
    <source>
        <dbReference type="ARBA" id="ARBA00022984"/>
    </source>
</evidence>
<dbReference type="PANTHER" id="PTHR21015:SF22">
    <property type="entry name" value="GLYCOSYLTRANSFERASE"/>
    <property type="match status" value="1"/>
</dbReference>
<dbReference type="UniPathway" id="UPA00219"/>
<dbReference type="GO" id="GO:0071555">
    <property type="term" value="P:cell wall organization"/>
    <property type="evidence" value="ECO:0007669"/>
    <property type="project" value="UniProtKB-KW"/>
</dbReference>
<comment type="function">
    <text evidence="10">Cell wall formation. Catalyzes the transfer of a GlcNAc subunit on undecaprenyl-pyrophosphoryl-MurNAc-pentapeptide (lipid intermediate I) to form undecaprenyl-pyrophosphoryl-MurNAc-(pentapeptide)GlcNAc (lipid intermediate II).</text>
</comment>
<feature type="binding site" evidence="10">
    <location>
        <begin position="14"/>
        <end position="16"/>
    </location>
    <ligand>
        <name>UDP-N-acetyl-alpha-D-glucosamine</name>
        <dbReference type="ChEBI" id="CHEBI:57705"/>
    </ligand>
</feature>
<comment type="similarity">
    <text evidence="10">Belongs to the glycosyltransferase 28 family. MurG subfamily.</text>
</comment>
<evidence type="ECO:0000256" key="3">
    <source>
        <dbReference type="ARBA" id="ARBA00022676"/>
    </source>
</evidence>
<keyword evidence="2 10" id="KW-0132">Cell division</keyword>
<evidence type="ECO:0000256" key="7">
    <source>
        <dbReference type="ARBA" id="ARBA00023136"/>
    </source>
</evidence>
<evidence type="ECO:0000256" key="8">
    <source>
        <dbReference type="ARBA" id="ARBA00023306"/>
    </source>
</evidence>
<evidence type="ECO:0000313" key="13">
    <source>
        <dbReference type="EMBL" id="QHI70731.1"/>
    </source>
</evidence>
<feature type="domain" description="Glycosyltransferase family 28 N-terminal" evidence="11">
    <location>
        <begin position="7"/>
        <end position="143"/>
    </location>
</feature>
<dbReference type="HAMAP" id="MF_00033">
    <property type="entry name" value="MurG"/>
    <property type="match status" value="1"/>
</dbReference>
<dbReference type="Gene3D" id="3.40.50.2000">
    <property type="entry name" value="Glycogen Phosphorylase B"/>
    <property type="match status" value="2"/>
</dbReference>
<keyword evidence="3 10" id="KW-0328">Glycosyltransferase</keyword>
<evidence type="ECO:0000256" key="2">
    <source>
        <dbReference type="ARBA" id="ARBA00022618"/>
    </source>
</evidence>
<sequence length="360" mass="38993">MAEKLHVAVACGGTGGHIFPGLATARALRSRGHHVTLWLSGKHVESTVLQGWKGPVVTIPSEGFQFGPMRSVLTACRIVLAVIRCWIAMFRHRPDAVLAMGSYSSIGPCLAARLRGIPVVLHEANAIPGRAVRMLAGKAACIAICFEETRYHLKGLNLVTTGMPLRPEFKRRSEPKTSAPEFRLLVMGGSGGAHAVNEMVSEAVCLLAPDTQNALRVTHLTGPADESHIRRRYEEADMNADVLAFTQEMAALYETADLAICRAGASTCAELGIFGLPALLIPYPHAASDHQTANARALEKAGAADVVQQSEMTVEWLADYIRTQMEEPERLGKMRIRALREDSINAAEKLAETVEQCAKK</sequence>
<comment type="caution">
    <text evidence="10">Lacks conserved residue(s) required for the propagation of feature annotation.</text>
</comment>
<dbReference type="KEGG" id="taer:GT409_15210"/>
<name>A0A6P1MA74_9BACT</name>
<keyword evidence="7 10" id="KW-0472">Membrane</keyword>
<keyword evidence="9 10" id="KW-0961">Cell wall biogenesis/degradation</keyword>
<dbReference type="InterPro" id="IPR004276">
    <property type="entry name" value="GlycoTrans_28_N"/>
</dbReference>
<dbReference type="GO" id="GO:0050511">
    <property type="term" value="F:undecaprenyldiphospho-muramoylpentapeptide beta-N-acetylglucosaminyltransferase activity"/>
    <property type="evidence" value="ECO:0007669"/>
    <property type="project" value="UniProtKB-UniRule"/>
</dbReference>
<organism evidence="13 14">
    <name type="scientific">Tichowtungia aerotolerans</name>
    <dbReference type="NCBI Taxonomy" id="2697043"/>
    <lineage>
        <taxon>Bacteria</taxon>
        <taxon>Pseudomonadati</taxon>
        <taxon>Kiritimatiellota</taxon>
        <taxon>Tichowtungiia</taxon>
        <taxon>Tichowtungiales</taxon>
        <taxon>Tichowtungiaceae</taxon>
        <taxon>Tichowtungia</taxon>
    </lineage>
</organism>
<dbReference type="GO" id="GO:0051301">
    <property type="term" value="P:cell division"/>
    <property type="evidence" value="ECO:0007669"/>
    <property type="project" value="UniProtKB-KW"/>
</dbReference>
<proteinExistence type="inferred from homology"/>
<feature type="binding site" evidence="10">
    <location>
        <position position="166"/>
    </location>
    <ligand>
        <name>UDP-N-acetyl-alpha-D-glucosamine</name>
        <dbReference type="ChEBI" id="CHEBI:57705"/>
    </ligand>
</feature>
<comment type="subcellular location">
    <subcellularLocation>
        <location evidence="10">Cell membrane</location>
        <topology evidence="10">Peripheral membrane protein</topology>
        <orientation evidence="10">Cytoplasmic side</orientation>
    </subcellularLocation>
</comment>
<keyword evidence="14" id="KW-1185">Reference proteome</keyword>
<comment type="pathway">
    <text evidence="10">Cell wall biogenesis; peptidoglycan biosynthesis.</text>
</comment>
<dbReference type="GO" id="GO:0005886">
    <property type="term" value="C:plasma membrane"/>
    <property type="evidence" value="ECO:0007669"/>
    <property type="project" value="UniProtKB-SubCell"/>
</dbReference>
<dbReference type="GO" id="GO:0005975">
    <property type="term" value="P:carbohydrate metabolic process"/>
    <property type="evidence" value="ECO:0007669"/>
    <property type="project" value="InterPro"/>
</dbReference>
<feature type="binding site" evidence="10">
    <location>
        <position position="125"/>
    </location>
    <ligand>
        <name>UDP-N-acetyl-alpha-D-glucosamine</name>
        <dbReference type="ChEBI" id="CHEBI:57705"/>
    </ligand>
</feature>
<dbReference type="SUPFAM" id="SSF53756">
    <property type="entry name" value="UDP-Glycosyltransferase/glycogen phosphorylase"/>
    <property type="match status" value="1"/>
</dbReference>
<evidence type="ECO:0000313" key="14">
    <source>
        <dbReference type="Proteomes" id="UP000464954"/>
    </source>
</evidence>
<dbReference type="EMBL" id="CP047593">
    <property type="protein sequence ID" value="QHI70731.1"/>
    <property type="molecule type" value="Genomic_DNA"/>
</dbReference>
<accession>A0A6P1MA74</accession>
<dbReference type="RefSeq" id="WP_160629903.1">
    <property type="nucleotide sequence ID" value="NZ_CP047593.1"/>
</dbReference>
<evidence type="ECO:0000256" key="10">
    <source>
        <dbReference type="HAMAP-Rule" id="MF_00033"/>
    </source>
</evidence>
<comment type="catalytic activity">
    <reaction evidence="10">
        <text>di-trans,octa-cis-undecaprenyl diphospho-N-acetyl-alpha-D-muramoyl-L-alanyl-D-glutamyl-meso-2,6-diaminopimeloyl-D-alanyl-D-alanine + UDP-N-acetyl-alpha-D-glucosamine = di-trans,octa-cis-undecaprenyl diphospho-[N-acetyl-alpha-D-glucosaminyl-(1-&gt;4)]-N-acetyl-alpha-D-muramoyl-L-alanyl-D-glutamyl-meso-2,6-diaminopimeloyl-D-alanyl-D-alanine + UDP + H(+)</text>
        <dbReference type="Rhea" id="RHEA:31227"/>
        <dbReference type="ChEBI" id="CHEBI:15378"/>
        <dbReference type="ChEBI" id="CHEBI:57705"/>
        <dbReference type="ChEBI" id="CHEBI:58223"/>
        <dbReference type="ChEBI" id="CHEBI:61387"/>
        <dbReference type="ChEBI" id="CHEBI:61388"/>
        <dbReference type="EC" id="2.4.1.227"/>
    </reaction>
</comment>
<evidence type="ECO:0000259" key="11">
    <source>
        <dbReference type="Pfam" id="PF03033"/>
    </source>
</evidence>
<dbReference type="InterPro" id="IPR006009">
    <property type="entry name" value="GlcNAc_MurG"/>
</dbReference>